<evidence type="ECO:0000256" key="14">
    <source>
        <dbReference type="PIRSR" id="PIRSR001461-3"/>
    </source>
</evidence>
<evidence type="ECO:0000256" key="1">
    <source>
        <dbReference type="ARBA" id="ARBA00001782"/>
    </source>
</evidence>
<dbReference type="SUPFAM" id="SSF51366">
    <property type="entry name" value="Ribulose-phoshate binding barrel"/>
    <property type="match status" value="1"/>
</dbReference>
<protein>
    <recommendedName>
        <fullName evidence="7 10">Ribulose-phosphate 3-epimerase</fullName>
        <ecNumber evidence="7 10">5.1.3.1</ecNumber>
    </recommendedName>
</protein>
<comment type="caution">
    <text evidence="10">Lacks conserved residue(s) required for the propagation of feature annotation.</text>
</comment>
<keyword evidence="9 10" id="KW-0413">Isomerase</keyword>
<keyword evidence="16" id="KW-1185">Reference proteome</keyword>
<comment type="pathway">
    <text evidence="10">Carbohydrate degradation.</text>
</comment>
<evidence type="ECO:0000313" key="16">
    <source>
        <dbReference type="Proteomes" id="UP000249842"/>
    </source>
</evidence>
<comment type="catalytic activity">
    <reaction evidence="1 10 11">
        <text>D-ribulose 5-phosphate = D-xylulose 5-phosphate</text>
        <dbReference type="Rhea" id="RHEA:13677"/>
        <dbReference type="ChEBI" id="CHEBI:57737"/>
        <dbReference type="ChEBI" id="CHEBI:58121"/>
        <dbReference type="EC" id="5.1.3.1"/>
    </reaction>
</comment>
<sequence>MPSSPIIAPSILAADFARLGEEARAVEAAGADWLHVDVMDGHFVPNITLGPDIVKALRPHVKIPFDVHLMIAPADPYLEAFRAAGADLISVHPEAGPHLNRTLKRIRELGAKAGVVFNPSTDPSVIEWMMDDVDLILVMSINPGFGGQSFMRSQLAKIERLRKMIDATGRDIPLEVDGGVTPETAPLCISAGATALVAGTAVFRGGPDRYADNIRALRGG</sequence>
<dbReference type="EC" id="5.1.3.1" evidence="7 10"/>
<dbReference type="Pfam" id="PF00834">
    <property type="entry name" value="Ribul_P_3_epim"/>
    <property type="match status" value="1"/>
</dbReference>
<dbReference type="Gene3D" id="3.20.20.70">
    <property type="entry name" value="Aldolase class I"/>
    <property type="match status" value="1"/>
</dbReference>
<evidence type="ECO:0000256" key="3">
    <source>
        <dbReference type="ARBA" id="ARBA00001941"/>
    </source>
</evidence>
<dbReference type="AlphaFoldDB" id="A0A328AWD7"/>
<dbReference type="GO" id="GO:0006098">
    <property type="term" value="P:pentose-phosphate shunt"/>
    <property type="evidence" value="ECO:0007669"/>
    <property type="project" value="UniProtKB-UniRule"/>
</dbReference>
<feature type="binding site" evidence="10 14">
    <location>
        <begin position="144"/>
        <end position="147"/>
    </location>
    <ligand>
        <name>substrate</name>
    </ligand>
</feature>
<feature type="binding site" evidence="10 13">
    <location>
        <position position="35"/>
    </location>
    <ligand>
        <name>a divalent metal cation</name>
        <dbReference type="ChEBI" id="CHEBI:60240"/>
    </ligand>
</feature>
<evidence type="ECO:0000256" key="7">
    <source>
        <dbReference type="ARBA" id="ARBA00013188"/>
    </source>
</evidence>
<reference evidence="16" key="1">
    <citation type="submission" date="2018-05" db="EMBL/GenBank/DDBJ databases">
        <authorList>
            <person name="Li X."/>
        </authorList>
    </citation>
    <scope>NUCLEOTIDE SEQUENCE [LARGE SCALE GENOMIC DNA]</scope>
    <source>
        <strain evidence="16">HKS-05</strain>
    </source>
</reference>
<feature type="active site" description="Proton donor" evidence="10 12">
    <location>
        <position position="177"/>
    </location>
</feature>
<comment type="cofactor">
    <cofactor evidence="5">
        <name>Fe(2+)</name>
        <dbReference type="ChEBI" id="CHEBI:29033"/>
    </cofactor>
</comment>
<dbReference type="RefSeq" id="WP_111456693.1">
    <property type="nucleotide sequence ID" value="NZ_QFYP01000001.1"/>
</dbReference>
<dbReference type="NCBIfam" id="TIGR01163">
    <property type="entry name" value="rpe"/>
    <property type="match status" value="1"/>
</dbReference>
<dbReference type="HAMAP" id="MF_02227">
    <property type="entry name" value="RPE"/>
    <property type="match status" value="1"/>
</dbReference>
<evidence type="ECO:0000256" key="2">
    <source>
        <dbReference type="ARBA" id="ARBA00001936"/>
    </source>
</evidence>
<feature type="binding site" evidence="10">
    <location>
        <begin position="177"/>
        <end position="179"/>
    </location>
    <ligand>
        <name>substrate</name>
    </ligand>
</feature>
<keyword evidence="13" id="KW-0170">Cobalt</keyword>
<dbReference type="GO" id="GO:0019323">
    <property type="term" value="P:pentose catabolic process"/>
    <property type="evidence" value="ECO:0007669"/>
    <property type="project" value="UniProtKB-UniRule"/>
</dbReference>
<evidence type="ECO:0000256" key="11">
    <source>
        <dbReference type="PIRNR" id="PIRNR001461"/>
    </source>
</evidence>
<name>A0A328AWD7_9CAUL</name>
<evidence type="ECO:0000313" key="15">
    <source>
        <dbReference type="EMBL" id="RAK59400.1"/>
    </source>
</evidence>
<proteinExistence type="inferred from homology"/>
<feature type="binding site" evidence="10 13">
    <location>
        <position position="177"/>
    </location>
    <ligand>
        <name>a divalent metal cation</name>
        <dbReference type="ChEBI" id="CHEBI:60240"/>
    </ligand>
</feature>
<accession>A0A328AWD7</accession>
<feature type="binding site" evidence="10 14">
    <location>
        <position position="10"/>
    </location>
    <ligand>
        <name>substrate</name>
    </ligand>
</feature>
<evidence type="ECO:0000256" key="12">
    <source>
        <dbReference type="PIRSR" id="PIRSR001461-1"/>
    </source>
</evidence>
<dbReference type="GO" id="GO:0046872">
    <property type="term" value="F:metal ion binding"/>
    <property type="evidence" value="ECO:0007669"/>
    <property type="project" value="UniProtKB-UniRule"/>
</dbReference>
<feature type="binding site" evidence="14">
    <location>
        <begin position="199"/>
        <end position="200"/>
    </location>
    <ligand>
        <name>substrate</name>
    </ligand>
</feature>
<dbReference type="GO" id="GO:0004750">
    <property type="term" value="F:D-ribulose-phosphate 3-epimerase activity"/>
    <property type="evidence" value="ECO:0007669"/>
    <property type="project" value="UniProtKB-UniRule"/>
</dbReference>
<feature type="binding site" evidence="10 13">
    <location>
        <position position="68"/>
    </location>
    <ligand>
        <name>a divalent metal cation</name>
        <dbReference type="ChEBI" id="CHEBI:60240"/>
    </ligand>
</feature>
<evidence type="ECO:0000256" key="13">
    <source>
        <dbReference type="PIRSR" id="PIRSR001461-2"/>
    </source>
</evidence>
<dbReference type="InterPro" id="IPR011060">
    <property type="entry name" value="RibuloseP-bd_barrel"/>
</dbReference>
<feature type="binding site" evidence="10 14">
    <location>
        <position position="68"/>
    </location>
    <ligand>
        <name>substrate</name>
    </ligand>
</feature>
<comment type="cofactor">
    <cofactor evidence="3">
        <name>Co(2+)</name>
        <dbReference type="ChEBI" id="CHEBI:48828"/>
    </cofactor>
</comment>
<comment type="similarity">
    <text evidence="6 10 11">Belongs to the ribulose-phosphate 3-epimerase family.</text>
</comment>
<gene>
    <name evidence="10" type="primary">rpe</name>
    <name evidence="15" type="ORF">DJ021_06060</name>
</gene>
<comment type="cofactor">
    <cofactor evidence="4">
        <name>Zn(2+)</name>
        <dbReference type="ChEBI" id="CHEBI:29105"/>
    </cofactor>
</comment>
<dbReference type="PROSITE" id="PS01085">
    <property type="entry name" value="RIBUL_P_3_EPIMER_1"/>
    <property type="match status" value="1"/>
</dbReference>
<dbReference type="InterPro" id="IPR013785">
    <property type="entry name" value="Aldolase_TIM"/>
</dbReference>
<dbReference type="InterPro" id="IPR000056">
    <property type="entry name" value="Ribul_P_3_epim-like"/>
</dbReference>
<dbReference type="GO" id="GO:0005737">
    <property type="term" value="C:cytoplasm"/>
    <property type="evidence" value="ECO:0007669"/>
    <property type="project" value="UniProtKB-ARBA"/>
</dbReference>
<keyword evidence="13" id="KW-0862">Zinc</keyword>
<dbReference type="FunFam" id="3.20.20.70:FF:000004">
    <property type="entry name" value="Ribulose-phosphate 3-epimerase"/>
    <property type="match status" value="1"/>
</dbReference>
<feature type="active site" description="Proton acceptor" evidence="10 12">
    <location>
        <position position="37"/>
    </location>
</feature>
<keyword evidence="13" id="KW-0464">Manganese</keyword>
<dbReference type="PANTHER" id="PTHR11749">
    <property type="entry name" value="RIBULOSE-5-PHOSPHATE-3-EPIMERASE"/>
    <property type="match status" value="1"/>
</dbReference>
<dbReference type="InterPro" id="IPR026019">
    <property type="entry name" value="Ribul_P_3_epim"/>
</dbReference>
<evidence type="ECO:0000256" key="5">
    <source>
        <dbReference type="ARBA" id="ARBA00001954"/>
    </source>
</evidence>
<dbReference type="PIRSF" id="PIRSF001461">
    <property type="entry name" value="RPE"/>
    <property type="match status" value="1"/>
</dbReference>
<evidence type="ECO:0000256" key="6">
    <source>
        <dbReference type="ARBA" id="ARBA00009541"/>
    </source>
</evidence>
<dbReference type="EMBL" id="QFYP01000001">
    <property type="protein sequence ID" value="RAK59400.1"/>
    <property type="molecule type" value="Genomic_DNA"/>
</dbReference>
<feature type="binding site" evidence="14">
    <location>
        <position position="179"/>
    </location>
    <ligand>
        <name>substrate</name>
    </ligand>
</feature>
<comment type="cofactor">
    <cofactor evidence="2">
        <name>Mn(2+)</name>
        <dbReference type="ChEBI" id="CHEBI:29035"/>
    </cofactor>
</comment>
<keyword evidence="10 11" id="KW-0119">Carbohydrate metabolism</keyword>
<evidence type="ECO:0000256" key="9">
    <source>
        <dbReference type="ARBA" id="ARBA00023235"/>
    </source>
</evidence>
<dbReference type="OrthoDB" id="1645589at2"/>
<comment type="function">
    <text evidence="10">Catalyzes the reversible epimerization of D-ribulose 5-phosphate to D-xylulose 5-phosphate.</text>
</comment>
<dbReference type="NCBIfam" id="NF004076">
    <property type="entry name" value="PRK05581.1-4"/>
    <property type="match status" value="1"/>
</dbReference>
<evidence type="ECO:0000256" key="10">
    <source>
        <dbReference type="HAMAP-Rule" id="MF_02227"/>
    </source>
</evidence>
<comment type="caution">
    <text evidence="15">The sequence shown here is derived from an EMBL/GenBank/DDBJ whole genome shotgun (WGS) entry which is preliminary data.</text>
</comment>
<dbReference type="Proteomes" id="UP000249842">
    <property type="component" value="Unassembled WGS sequence"/>
</dbReference>
<organism evidence="15 16">
    <name type="scientific">Phenylobacterium hankyongense</name>
    <dbReference type="NCBI Taxonomy" id="1813876"/>
    <lineage>
        <taxon>Bacteria</taxon>
        <taxon>Pseudomonadati</taxon>
        <taxon>Pseudomonadota</taxon>
        <taxon>Alphaproteobacteria</taxon>
        <taxon>Caulobacterales</taxon>
        <taxon>Caulobacteraceae</taxon>
        <taxon>Phenylobacterium</taxon>
    </lineage>
</organism>
<feature type="binding site" evidence="10 13">
    <location>
        <position position="37"/>
    </location>
    <ligand>
        <name>a divalent metal cation</name>
        <dbReference type="ChEBI" id="CHEBI:60240"/>
    </ligand>
</feature>
<evidence type="ECO:0000256" key="8">
    <source>
        <dbReference type="ARBA" id="ARBA00022723"/>
    </source>
</evidence>
<dbReference type="CDD" id="cd00429">
    <property type="entry name" value="RPE"/>
    <property type="match status" value="1"/>
</dbReference>
<evidence type="ECO:0000256" key="4">
    <source>
        <dbReference type="ARBA" id="ARBA00001947"/>
    </source>
</evidence>
<keyword evidence="8 10" id="KW-0479">Metal-binding</keyword>
<comment type="cofactor">
    <cofactor evidence="10 13">
        <name>a divalent metal cation</name>
        <dbReference type="ChEBI" id="CHEBI:60240"/>
    </cofactor>
    <text evidence="10 13">Binds 1 divalent metal cation per subunit.</text>
</comment>